<evidence type="ECO:0000313" key="2">
    <source>
        <dbReference type="EnsemblMetazoa" id="GPAI036759-PA"/>
    </source>
</evidence>
<keyword evidence="3" id="KW-1185">Reference proteome</keyword>
<reference evidence="2" key="2">
    <citation type="submission" date="2020-05" db="UniProtKB">
        <authorList>
            <consortium name="EnsemblMetazoa"/>
        </authorList>
    </citation>
    <scope>IDENTIFICATION</scope>
    <source>
        <strain evidence="2">IAEA</strain>
    </source>
</reference>
<organism evidence="2 3">
    <name type="scientific">Glossina pallidipes</name>
    <name type="common">Tsetse fly</name>
    <dbReference type="NCBI Taxonomy" id="7398"/>
    <lineage>
        <taxon>Eukaryota</taxon>
        <taxon>Metazoa</taxon>
        <taxon>Ecdysozoa</taxon>
        <taxon>Arthropoda</taxon>
        <taxon>Hexapoda</taxon>
        <taxon>Insecta</taxon>
        <taxon>Pterygota</taxon>
        <taxon>Neoptera</taxon>
        <taxon>Endopterygota</taxon>
        <taxon>Diptera</taxon>
        <taxon>Brachycera</taxon>
        <taxon>Muscomorpha</taxon>
        <taxon>Hippoboscoidea</taxon>
        <taxon>Glossinidae</taxon>
        <taxon>Glossina</taxon>
    </lineage>
</organism>
<dbReference type="VEuPathDB" id="VectorBase:GPAI036759"/>
<accession>A0A1B0A7J7</accession>
<reference evidence="3" key="1">
    <citation type="submission" date="2014-03" db="EMBL/GenBank/DDBJ databases">
        <authorList>
            <person name="Aksoy S."/>
            <person name="Warren W."/>
            <person name="Wilson R.K."/>
        </authorList>
    </citation>
    <scope>NUCLEOTIDE SEQUENCE [LARGE SCALE GENOMIC DNA]</scope>
    <source>
        <strain evidence="3">IAEA</strain>
    </source>
</reference>
<evidence type="ECO:0000313" key="3">
    <source>
        <dbReference type="Proteomes" id="UP000092445"/>
    </source>
</evidence>
<evidence type="ECO:0000256" key="1">
    <source>
        <dbReference type="SAM" id="MobiDB-lite"/>
    </source>
</evidence>
<dbReference type="Proteomes" id="UP000092445">
    <property type="component" value="Unassembled WGS sequence"/>
</dbReference>
<proteinExistence type="predicted"/>
<feature type="region of interest" description="Disordered" evidence="1">
    <location>
        <begin position="1"/>
        <end position="20"/>
    </location>
</feature>
<dbReference type="AlphaFoldDB" id="A0A1B0A7J7"/>
<dbReference type="EnsemblMetazoa" id="GPAI036759-RA">
    <property type="protein sequence ID" value="GPAI036759-PA"/>
    <property type="gene ID" value="GPAI036759"/>
</dbReference>
<protein>
    <submittedName>
        <fullName evidence="2">Uncharacterized protein</fullName>
    </submittedName>
</protein>
<feature type="compositionally biased region" description="Acidic residues" evidence="1">
    <location>
        <begin position="1"/>
        <end position="16"/>
    </location>
</feature>
<name>A0A1B0A7J7_GLOPL</name>
<sequence>MEDEKVEVEAAEDEDEFKTSKSSSWVVFYFNVLESTELFIVPLDDLDKQSYKAFTSNLPLISKHMEIFIKPVPNRALFPTSSFFCRICGHLLEMNSAFLRNYFVDQQLEQAQIENQNKKKVY</sequence>